<dbReference type="InterPro" id="IPR006224">
    <property type="entry name" value="PsdUridine_synth_RluA-like_CS"/>
</dbReference>
<evidence type="ECO:0000313" key="2">
    <source>
        <dbReference type="EMBL" id="CDO96076.1"/>
    </source>
</evidence>
<sequence length="366" mass="42575">MSIYFQNGLRKIAPYFNARSSFVKGRWFGKPLTQVFVEEFAHTQEEVQKKVAEGFIKLLREGQHLEGDPVIKNKDILLTYQHNHEPPVKYWGEPITDENHVVGIPIIYQDEQLLVINKPHGIPVHPTAYFYKNTLTELLKDHLGYPVHPCYRLDKITSGLLILAKNPVEANRIQSKIRDRDMKKFYVAKVDGKFPATAIDKSPIYTCDLKIKSEPFSSLKDAHTEFELINYDSKLNQSVVLCKPFTGRTHQIRIHLARQGHPIVNDPFYNIANSTYPLRSKFMIDTADWTQLTTETIEKLRKRFEIELDDVWDELNENQERCPDCDEEMPKDPSPETLELYLHAWKYKGLDLEFETELPSWASVSI</sequence>
<dbReference type="GO" id="GO:0003723">
    <property type="term" value="F:RNA binding"/>
    <property type="evidence" value="ECO:0007669"/>
    <property type="project" value="InterPro"/>
</dbReference>
<dbReference type="PANTHER" id="PTHR21600">
    <property type="entry name" value="MITOCHONDRIAL RNA PSEUDOURIDINE SYNTHASE"/>
    <property type="match status" value="1"/>
</dbReference>
<dbReference type="InterPro" id="IPR006145">
    <property type="entry name" value="PsdUridine_synth_RsuA/RluA"/>
</dbReference>
<dbReference type="AlphaFoldDB" id="A0A0A8LAG2"/>
<dbReference type="PROSITE" id="PS01129">
    <property type="entry name" value="PSI_RLU"/>
    <property type="match status" value="1"/>
</dbReference>
<reference evidence="2 3" key="1">
    <citation type="submission" date="2014-03" db="EMBL/GenBank/DDBJ databases">
        <title>The genome of Kluyveromyces dobzhanskii.</title>
        <authorList>
            <person name="Nystedt B."/>
            <person name="Astrom S."/>
        </authorList>
    </citation>
    <scope>NUCLEOTIDE SEQUENCE [LARGE SCALE GENOMIC DNA]</scope>
    <source>
        <strain evidence="2 3">CBS 2104</strain>
    </source>
</reference>
<dbReference type="CDD" id="cd02557">
    <property type="entry name" value="PseudoU_synth_ScRIB2"/>
    <property type="match status" value="1"/>
</dbReference>
<dbReference type="Proteomes" id="UP000031516">
    <property type="component" value="Unassembled WGS sequence"/>
</dbReference>
<accession>A0A0A8LAG2</accession>
<proteinExistence type="predicted"/>
<dbReference type="GO" id="GO:0009982">
    <property type="term" value="F:pseudouridine synthase activity"/>
    <property type="evidence" value="ECO:0007669"/>
    <property type="project" value="InterPro"/>
</dbReference>
<evidence type="ECO:0000259" key="1">
    <source>
        <dbReference type="Pfam" id="PF00849"/>
    </source>
</evidence>
<dbReference type="Pfam" id="PF00849">
    <property type="entry name" value="PseudoU_synth_2"/>
    <property type="match status" value="1"/>
</dbReference>
<dbReference type="Gene3D" id="3.30.2350.10">
    <property type="entry name" value="Pseudouridine synthase"/>
    <property type="match status" value="1"/>
</dbReference>
<feature type="domain" description="Pseudouridine synthase RsuA/RluA-like" evidence="1">
    <location>
        <begin position="112"/>
        <end position="257"/>
    </location>
</feature>
<organism evidence="2 3">
    <name type="scientific">Kluyveromyces dobzhanskii CBS 2104</name>
    <dbReference type="NCBI Taxonomy" id="1427455"/>
    <lineage>
        <taxon>Eukaryota</taxon>
        <taxon>Fungi</taxon>
        <taxon>Dikarya</taxon>
        <taxon>Ascomycota</taxon>
        <taxon>Saccharomycotina</taxon>
        <taxon>Saccharomycetes</taxon>
        <taxon>Saccharomycetales</taxon>
        <taxon>Saccharomycetaceae</taxon>
        <taxon>Kluyveromyces</taxon>
    </lineage>
</organism>
<name>A0A0A8LAG2_9SACH</name>
<dbReference type="InterPro" id="IPR020103">
    <property type="entry name" value="PsdUridine_synth_cat_dom_sf"/>
</dbReference>
<gene>
    <name evidence="2" type="ORF">KLDO_g4296</name>
</gene>
<evidence type="ECO:0000313" key="3">
    <source>
        <dbReference type="Proteomes" id="UP000031516"/>
    </source>
</evidence>
<dbReference type="InterPro" id="IPR050188">
    <property type="entry name" value="RluA_PseudoU_synthase"/>
</dbReference>
<protein>
    <submittedName>
        <fullName evidence="2">WGS project CCBQ000000000 data, contig 00010</fullName>
    </submittedName>
</protein>
<keyword evidence="3" id="KW-1185">Reference proteome</keyword>
<dbReference type="OrthoDB" id="424794at2759"/>
<comment type="caution">
    <text evidence="2">The sequence shown here is derived from an EMBL/GenBank/DDBJ whole genome shotgun (WGS) entry which is preliminary data.</text>
</comment>
<dbReference type="PANTHER" id="PTHR21600:SF42">
    <property type="entry name" value="TRNA PSEUDOURIDINE(31) SYNTHASE"/>
    <property type="match status" value="1"/>
</dbReference>
<dbReference type="EMBL" id="CCBQ010000046">
    <property type="protein sequence ID" value="CDO96076.1"/>
    <property type="molecule type" value="Genomic_DNA"/>
</dbReference>
<dbReference type="GO" id="GO:0000455">
    <property type="term" value="P:enzyme-directed rRNA pseudouridine synthesis"/>
    <property type="evidence" value="ECO:0007669"/>
    <property type="project" value="TreeGrafter"/>
</dbReference>
<dbReference type="SUPFAM" id="SSF55120">
    <property type="entry name" value="Pseudouridine synthase"/>
    <property type="match status" value="1"/>
</dbReference>